<accession>A0ABV5FD13</accession>
<comment type="caution">
    <text evidence="9">The sequence shown here is derived from an EMBL/GenBank/DDBJ whole genome shotgun (WGS) entry which is preliminary data.</text>
</comment>
<proteinExistence type="inferred from homology"/>
<evidence type="ECO:0000313" key="9">
    <source>
        <dbReference type="EMBL" id="MFB9057333.1"/>
    </source>
</evidence>
<keyword evidence="3 6" id="KW-0732">Signal</keyword>
<evidence type="ECO:0000256" key="2">
    <source>
        <dbReference type="ARBA" id="ARBA00006275"/>
    </source>
</evidence>
<sequence length="589" mass="66239">MRKIIYILMPLMAIALFSCSDEFIDLNPPASITESDYFNKPEHFEASANSLYPGLLGWSSGADFMDYGTDLTSFITGPQQDYARGTINAPEEDAYWDDTYSKIRTANLLLERATNYGGNPDDIALYVATAKFFRAWHHYFLVQRFGGVPIVTRTLDLNYPEIYAPRNSRYEVVAQVLKDLEDAMPDLPLEQNIGTADKGKISKWAVMAFKAKVLLHEATWMKYVGTATDGDGVASGAGSVGYQPANIELYLQEAITLTRTVIDQGGFELWNYNNVLDNKSSFYLFNLEDSGSNPAGLDKSTNNEFILYGKYDFALRQGKSKLSHSVRGRLQPSRKMMDMFLCTDGKTIQNSPLFQGYVNVSDEYQNRDYRMEAYFADYNTYEAPVDGSVELKAITSTGYVNQKFSAYEYGSYREDNQESADYPYIRLAEVYLMYAEALYELNGTLTDTELDESINLVKSRAGLPGVSNASLIANNMDLLEEIRRERTIELYGENSRYNDLKRWGIAEQELNQDIYGAVIEGTAFENNASLYNPGLYPYGEVSTPTGAGNLRALLLDPASNRNFSIKHYLFPLPTGQIGLNNNLLQNPGY</sequence>
<name>A0ABV5FD13_9FLAO</name>
<reference evidence="9 10" key="1">
    <citation type="submission" date="2024-09" db="EMBL/GenBank/DDBJ databases">
        <authorList>
            <person name="Sun Q."/>
            <person name="Mori K."/>
        </authorList>
    </citation>
    <scope>NUCLEOTIDE SEQUENCE [LARGE SCALE GENOMIC DNA]</scope>
    <source>
        <strain evidence="9 10">CECT 8622</strain>
    </source>
</reference>
<gene>
    <name evidence="9" type="ORF">ACFFU9_11345</name>
</gene>
<evidence type="ECO:0000256" key="3">
    <source>
        <dbReference type="ARBA" id="ARBA00022729"/>
    </source>
</evidence>
<dbReference type="Pfam" id="PF14322">
    <property type="entry name" value="SusD-like_3"/>
    <property type="match status" value="1"/>
</dbReference>
<comment type="subcellular location">
    <subcellularLocation>
        <location evidence="1">Cell outer membrane</location>
    </subcellularLocation>
</comment>
<evidence type="ECO:0000313" key="10">
    <source>
        <dbReference type="Proteomes" id="UP001589585"/>
    </source>
</evidence>
<evidence type="ECO:0000259" key="7">
    <source>
        <dbReference type="Pfam" id="PF07980"/>
    </source>
</evidence>
<dbReference type="Proteomes" id="UP001589585">
    <property type="component" value="Unassembled WGS sequence"/>
</dbReference>
<feature type="domain" description="SusD-like N-terminal" evidence="8">
    <location>
        <begin position="89"/>
        <end position="215"/>
    </location>
</feature>
<dbReference type="SUPFAM" id="SSF48452">
    <property type="entry name" value="TPR-like"/>
    <property type="match status" value="1"/>
</dbReference>
<dbReference type="InterPro" id="IPR011990">
    <property type="entry name" value="TPR-like_helical_dom_sf"/>
</dbReference>
<dbReference type="Gene3D" id="1.25.40.390">
    <property type="match status" value="1"/>
</dbReference>
<dbReference type="InterPro" id="IPR033985">
    <property type="entry name" value="SusD-like_N"/>
</dbReference>
<comment type="similarity">
    <text evidence="2">Belongs to the SusD family.</text>
</comment>
<dbReference type="InterPro" id="IPR012944">
    <property type="entry name" value="SusD_RagB_dom"/>
</dbReference>
<feature type="domain" description="RagB/SusD" evidence="7">
    <location>
        <begin position="318"/>
        <end position="589"/>
    </location>
</feature>
<keyword evidence="10" id="KW-1185">Reference proteome</keyword>
<dbReference type="EMBL" id="JBHMFC010000074">
    <property type="protein sequence ID" value="MFB9057333.1"/>
    <property type="molecule type" value="Genomic_DNA"/>
</dbReference>
<dbReference type="Pfam" id="PF07980">
    <property type="entry name" value="SusD_RagB"/>
    <property type="match status" value="1"/>
</dbReference>
<evidence type="ECO:0000256" key="6">
    <source>
        <dbReference type="SAM" id="SignalP"/>
    </source>
</evidence>
<dbReference type="PROSITE" id="PS51257">
    <property type="entry name" value="PROKAR_LIPOPROTEIN"/>
    <property type="match status" value="1"/>
</dbReference>
<keyword evidence="4" id="KW-0472">Membrane</keyword>
<evidence type="ECO:0000259" key="8">
    <source>
        <dbReference type="Pfam" id="PF14322"/>
    </source>
</evidence>
<organism evidence="9 10">
    <name type="scientific">Mariniflexile ostreae</name>
    <dbReference type="NCBI Taxonomy" id="1520892"/>
    <lineage>
        <taxon>Bacteria</taxon>
        <taxon>Pseudomonadati</taxon>
        <taxon>Bacteroidota</taxon>
        <taxon>Flavobacteriia</taxon>
        <taxon>Flavobacteriales</taxon>
        <taxon>Flavobacteriaceae</taxon>
        <taxon>Mariniflexile</taxon>
    </lineage>
</organism>
<protein>
    <submittedName>
        <fullName evidence="9">RagB/SusD family nutrient uptake outer membrane protein</fullName>
    </submittedName>
</protein>
<evidence type="ECO:0000256" key="1">
    <source>
        <dbReference type="ARBA" id="ARBA00004442"/>
    </source>
</evidence>
<evidence type="ECO:0000256" key="4">
    <source>
        <dbReference type="ARBA" id="ARBA00023136"/>
    </source>
</evidence>
<evidence type="ECO:0000256" key="5">
    <source>
        <dbReference type="ARBA" id="ARBA00023237"/>
    </source>
</evidence>
<dbReference type="RefSeq" id="WP_379861558.1">
    <property type="nucleotide sequence ID" value="NZ_JBHMFC010000074.1"/>
</dbReference>
<keyword evidence="5" id="KW-0998">Cell outer membrane</keyword>
<feature type="chain" id="PRO_5046044034" evidence="6">
    <location>
        <begin position="21"/>
        <end position="589"/>
    </location>
</feature>
<feature type="signal peptide" evidence="6">
    <location>
        <begin position="1"/>
        <end position="20"/>
    </location>
</feature>